<evidence type="ECO:0000259" key="5">
    <source>
        <dbReference type="PROSITE" id="PS50102"/>
    </source>
</evidence>
<sequence>MITGSELGADASEHIEVPEDPYYEDDDDKRLWIGNLDPRMTEFAILKLVQKFGSIRKMDCIYHKAGPDKGKSKGYCFVSFHTWEAAEKARKALDGKLISSRPMYVKWARGSKQLSTKVPNKQKPAEVSTSQTLPPVAAAVLSLSESLAVADTETKIEAIEAKLRLMEQNDCDLSLHSVLAPIPGLKPVKTNSSLAKIDSHSYRKLPYRRPNTTTHRHKWKK</sequence>
<organism evidence="6 7">
    <name type="scientific">Biomphalaria pfeifferi</name>
    <name type="common">Bloodfluke planorb</name>
    <name type="synonym">Freshwater snail</name>
    <dbReference type="NCBI Taxonomy" id="112525"/>
    <lineage>
        <taxon>Eukaryota</taxon>
        <taxon>Metazoa</taxon>
        <taxon>Spiralia</taxon>
        <taxon>Lophotrochozoa</taxon>
        <taxon>Mollusca</taxon>
        <taxon>Gastropoda</taxon>
        <taxon>Heterobranchia</taxon>
        <taxon>Euthyneura</taxon>
        <taxon>Panpulmonata</taxon>
        <taxon>Hygrophila</taxon>
        <taxon>Lymnaeoidea</taxon>
        <taxon>Planorbidae</taxon>
        <taxon>Biomphalaria</taxon>
    </lineage>
</organism>
<evidence type="ECO:0000256" key="1">
    <source>
        <dbReference type="ARBA" id="ARBA00021141"/>
    </source>
</evidence>
<dbReference type="PANTHER" id="PTHR48025">
    <property type="entry name" value="OS02G0815200 PROTEIN"/>
    <property type="match status" value="1"/>
</dbReference>
<dbReference type="InterPro" id="IPR039157">
    <property type="entry name" value="RBM18_RRM"/>
</dbReference>
<evidence type="ECO:0000313" key="7">
    <source>
        <dbReference type="Proteomes" id="UP001233172"/>
    </source>
</evidence>
<evidence type="ECO:0000256" key="2">
    <source>
        <dbReference type="ARBA" id="ARBA00022884"/>
    </source>
</evidence>
<dbReference type="InterPro" id="IPR012677">
    <property type="entry name" value="Nucleotide-bd_a/b_plait_sf"/>
</dbReference>
<dbReference type="SMART" id="SM00360">
    <property type="entry name" value="RRM"/>
    <property type="match status" value="1"/>
</dbReference>
<dbReference type="PROSITE" id="PS50102">
    <property type="entry name" value="RRM"/>
    <property type="match status" value="1"/>
</dbReference>
<dbReference type="GO" id="GO:0005634">
    <property type="term" value="C:nucleus"/>
    <property type="evidence" value="ECO:0007669"/>
    <property type="project" value="TreeGrafter"/>
</dbReference>
<evidence type="ECO:0000313" key="6">
    <source>
        <dbReference type="EMBL" id="KAK0050830.1"/>
    </source>
</evidence>
<comment type="caution">
    <text evidence="6">The sequence shown here is derived from an EMBL/GenBank/DDBJ whole genome shotgun (WGS) entry which is preliminary data.</text>
</comment>
<name>A0AAD8B9Z7_BIOPF</name>
<reference evidence="6" key="2">
    <citation type="submission" date="2023-04" db="EMBL/GenBank/DDBJ databases">
        <authorList>
            <person name="Bu L."/>
            <person name="Lu L."/>
            <person name="Laidemitt M.R."/>
            <person name="Zhang S.M."/>
            <person name="Mutuku M."/>
            <person name="Mkoji G."/>
            <person name="Steinauer M."/>
            <person name="Loker E.S."/>
        </authorList>
    </citation>
    <scope>NUCLEOTIDE SEQUENCE</scope>
    <source>
        <strain evidence="6">KasaAsao</strain>
        <tissue evidence="6">Whole Snail</tissue>
    </source>
</reference>
<feature type="domain" description="RRM" evidence="5">
    <location>
        <begin position="29"/>
        <end position="110"/>
    </location>
</feature>
<dbReference type="PANTHER" id="PTHR48025:SF1">
    <property type="entry name" value="RRM DOMAIN-CONTAINING PROTEIN"/>
    <property type="match status" value="1"/>
</dbReference>
<dbReference type="InterPro" id="IPR050502">
    <property type="entry name" value="Euk_RNA-bind_prot"/>
</dbReference>
<accession>A0AAD8B9Z7</accession>
<dbReference type="AlphaFoldDB" id="A0AAD8B9Z7"/>
<evidence type="ECO:0000256" key="4">
    <source>
        <dbReference type="PROSITE-ProRule" id="PRU00176"/>
    </source>
</evidence>
<dbReference type="CDD" id="cd12355">
    <property type="entry name" value="RRM_RBM18"/>
    <property type="match status" value="1"/>
</dbReference>
<dbReference type="Pfam" id="PF00076">
    <property type="entry name" value="RRM_1"/>
    <property type="match status" value="1"/>
</dbReference>
<proteinExistence type="predicted"/>
<dbReference type="GO" id="GO:0003729">
    <property type="term" value="F:mRNA binding"/>
    <property type="evidence" value="ECO:0007669"/>
    <property type="project" value="TreeGrafter"/>
</dbReference>
<protein>
    <recommendedName>
        <fullName evidence="1">Probable RNA-binding protein 18</fullName>
    </recommendedName>
    <alternativeName>
        <fullName evidence="3">RNA-binding motif protein 18</fullName>
    </alternativeName>
</protein>
<dbReference type="InterPro" id="IPR035979">
    <property type="entry name" value="RBD_domain_sf"/>
</dbReference>
<gene>
    <name evidence="6" type="ORF">Bpfe_019751</name>
</gene>
<keyword evidence="2 4" id="KW-0694">RNA-binding</keyword>
<reference evidence="6" key="1">
    <citation type="journal article" date="2023" name="PLoS Negl. Trop. Dis.">
        <title>A genome sequence for Biomphalaria pfeifferi, the major vector snail for the human-infecting parasite Schistosoma mansoni.</title>
        <authorList>
            <person name="Bu L."/>
            <person name="Lu L."/>
            <person name="Laidemitt M.R."/>
            <person name="Zhang S.M."/>
            <person name="Mutuku M."/>
            <person name="Mkoji G."/>
            <person name="Steinauer M."/>
            <person name="Loker E.S."/>
        </authorList>
    </citation>
    <scope>NUCLEOTIDE SEQUENCE</scope>
    <source>
        <strain evidence="6">KasaAsao</strain>
    </source>
</reference>
<dbReference type="SUPFAM" id="SSF54928">
    <property type="entry name" value="RNA-binding domain, RBD"/>
    <property type="match status" value="1"/>
</dbReference>
<dbReference type="EMBL" id="JASAOG010000110">
    <property type="protein sequence ID" value="KAK0050830.1"/>
    <property type="molecule type" value="Genomic_DNA"/>
</dbReference>
<evidence type="ECO:0000256" key="3">
    <source>
        <dbReference type="ARBA" id="ARBA00030780"/>
    </source>
</evidence>
<dbReference type="Gene3D" id="3.30.70.330">
    <property type="match status" value="1"/>
</dbReference>
<dbReference type="Proteomes" id="UP001233172">
    <property type="component" value="Unassembled WGS sequence"/>
</dbReference>
<dbReference type="InterPro" id="IPR000504">
    <property type="entry name" value="RRM_dom"/>
</dbReference>
<keyword evidence="7" id="KW-1185">Reference proteome</keyword>